<keyword evidence="10 11" id="KW-0539">Nucleus</keyword>
<dbReference type="InterPro" id="IPR011011">
    <property type="entry name" value="Znf_FYVE_PHD"/>
</dbReference>
<dbReference type="GO" id="GO:0010557">
    <property type="term" value="P:positive regulation of macromolecule biosynthetic process"/>
    <property type="evidence" value="ECO:0007669"/>
    <property type="project" value="UniProtKB-ARBA"/>
</dbReference>
<evidence type="ECO:0000256" key="6">
    <source>
        <dbReference type="ARBA" id="ARBA00023015"/>
    </source>
</evidence>
<feature type="compositionally biased region" description="Basic and acidic residues" evidence="14">
    <location>
        <begin position="934"/>
        <end position="943"/>
    </location>
</feature>
<dbReference type="FunFam" id="3.30.40.10:FF:000270">
    <property type="entry name" value="pathogenesis-related homeodomain protein-like"/>
    <property type="match status" value="1"/>
</dbReference>
<evidence type="ECO:0000259" key="16">
    <source>
        <dbReference type="PROSITE" id="PS50071"/>
    </source>
</evidence>
<feature type="compositionally biased region" description="Basic and acidic residues" evidence="14">
    <location>
        <begin position="587"/>
        <end position="596"/>
    </location>
</feature>
<name>A0A2P2LDK5_RHIMU</name>
<protein>
    <submittedName>
        <fullName evidence="17">Uncharacterized protein MANES_07G066300</fullName>
    </submittedName>
</protein>
<keyword evidence="4 12" id="KW-0863">Zinc-finger</keyword>
<evidence type="ECO:0000256" key="13">
    <source>
        <dbReference type="RuleBase" id="RU000682"/>
    </source>
</evidence>
<keyword evidence="3" id="KW-0479">Metal-binding</keyword>
<reference evidence="17" key="1">
    <citation type="submission" date="2018-02" db="EMBL/GenBank/DDBJ databases">
        <title>Rhizophora mucronata_Transcriptome.</title>
        <authorList>
            <person name="Meera S.P."/>
            <person name="Sreeshan A."/>
            <person name="Augustine A."/>
        </authorList>
    </citation>
    <scope>NUCLEOTIDE SEQUENCE</scope>
    <source>
        <tissue evidence="17">Leaf</tissue>
    </source>
</reference>
<dbReference type="PROSITE" id="PS50016">
    <property type="entry name" value="ZF_PHD_2"/>
    <property type="match status" value="1"/>
</dbReference>
<dbReference type="CDD" id="cd15504">
    <property type="entry name" value="PHD_PRHA_like"/>
    <property type="match status" value="1"/>
</dbReference>
<dbReference type="EMBL" id="GGEC01035550">
    <property type="protein sequence ID" value="MBX16034.1"/>
    <property type="molecule type" value="Transcribed_RNA"/>
</dbReference>
<feature type="region of interest" description="Disordered" evidence="14">
    <location>
        <begin position="912"/>
        <end position="959"/>
    </location>
</feature>
<dbReference type="InterPro" id="IPR009057">
    <property type="entry name" value="Homeodomain-like_sf"/>
</dbReference>
<dbReference type="GO" id="GO:0043565">
    <property type="term" value="F:sequence-specific DNA binding"/>
    <property type="evidence" value="ECO:0007669"/>
    <property type="project" value="UniProtKB-ARBA"/>
</dbReference>
<evidence type="ECO:0000256" key="12">
    <source>
        <dbReference type="PROSITE-ProRule" id="PRU00146"/>
    </source>
</evidence>
<dbReference type="GO" id="GO:0008270">
    <property type="term" value="F:zinc ion binding"/>
    <property type="evidence" value="ECO:0007669"/>
    <property type="project" value="UniProtKB-KW"/>
</dbReference>
<comment type="subcellular location">
    <subcellularLocation>
        <location evidence="1 11 13">Nucleus</location>
    </subcellularLocation>
</comment>
<dbReference type="InterPro" id="IPR001356">
    <property type="entry name" value="HD"/>
</dbReference>
<evidence type="ECO:0000256" key="9">
    <source>
        <dbReference type="ARBA" id="ARBA00023163"/>
    </source>
</evidence>
<evidence type="ECO:0000256" key="10">
    <source>
        <dbReference type="ARBA" id="ARBA00023242"/>
    </source>
</evidence>
<evidence type="ECO:0000256" key="5">
    <source>
        <dbReference type="ARBA" id="ARBA00022833"/>
    </source>
</evidence>
<dbReference type="PANTHER" id="PTHR12628">
    <property type="entry name" value="POLYCOMB-LIKE TRANSCRIPTION FACTOR"/>
    <property type="match status" value="1"/>
</dbReference>
<evidence type="ECO:0000256" key="4">
    <source>
        <dbReference type="ARBA" id="ARBA00022771"/>
    </source>
</evidence>
<keyword evidence="8 11" id="KW-0371">Homeobox</keyword>
<comment type="similarity">
    <text evidence="2">Belongs to the PHD-associated homeobox family.</text>
</comment>
<dbReference type="CDD" id="cd00086">
    <property type="entry name" value="homeodomain"/>
    <property type="match status" value="1"/>
</dbReference>
<evidence type="ECO:0000256" key="14">
    <source>
        <dbReference type="SAM" id="MobiDB-lite"/>
    </source>
</evidence>
<accession>A0A2P2LDK5</accession>
<dbReference type="GO" id="GO:0006355">
    <property type="term" value="P:regulation of DNA-templated transcription"/>
    <property type="evidence" value="ECO:0007669"/>
    <property type="project" value="UniProtKB-ARBA"/>
</dbReference>
<evidence type="ECO:0000256" key="1">
    <source>
        <dbReference type="ARBA" id="ARBA00004123"/>
    </source>
</evidence>
<keyword evidence="5" id="KW-0862">Zinc</keyword>
<dbReference type="PROSITE" id="PS50071">
    <property type="entry name" value="HOMEOBOX_2"/>
    <property type="match status" value="1"/>
</dbReference>
<evidence type="ECO:0000313" key="17">
    <source>
        <dbReference type="EMBL" id="MBX16034.1"/>
    </source>
</evidence>
<dbReference type="InterPro" id="IPR001965">
    <property type="entry name" value="Znf_PHD"/>
</dbReference>
<dbReference type="InterPro" id="IPR019787">
    <property type="entry name" value="Znf_PHD-finger"/>
</dbReference>
<dbReference type="AlphaFoldDB" id="A0A2P2LDK5"/>
<organism evidence="17">
    <name type="scientific">Rhizophora mucronata</name>
    <name type="common">Asiatic mangrove</name>
    <dbReference type="NCBI Taxonomy" id="61149"/>
    <lineage>
        <taxon>Eukaryota</taxon>
        <taxon>Viridiplantae</taxon>
        <taxon>Streptophyta</taxon>
        <taxon>Embryophyta</taxon>
        <taxon>Tracheophyta</taxon>
        <taxon>Spermatophyta</taxon>
        <taxon>Magnoliopsida</taxon>
        <taxon>eudicotyledons</taxon>
        <taxon>Gunneridae</taxon>
        <taxon>Pentapetalae</taxon>
        <taxon>rosids</taxon>
        <taxon>fabids</taxon>
        <taxon>Malpighiales</taxon>
        <taxon>Rhizophoraceae</taxon>
        <taxon>Rhizophora</taxon>
    </lineage>
</organism>
<dbReference type="GO" id="GO:0045814">
    <property type="term" value="P:negative regulation of gene expression, epigenetic"/>
    <property type="evidence" value="ECO:0007669"/>
    <property type="project" value="TreeGrafter"/>
</dbReference>
<feature type="region of interest" description="Disordered" evidence="14">
    <location>
        <begin position="558"/>
        <end position="723"/>
    </location>
</feature>
<dbReference type="SUPFAM" id="SSF46689">
    <property type="entry name" value="Homeodomain-like"/>
    <property type="match status" value="1"/>
</dbReference>
<keyword evidence="9" id="KW-0804">Transcription</keyword>
<dbReference type="Pfam" id="PF00628">
    <property type="entry name" value="PHD"/>
    <property type="match status" value="1"/>
</dbReference>
<dbReference type="SMART" id="SM00249">
    <property type="entry name" value="PHD"/>
    <property type="match status" value="1"/>
</dbReference>
<dbReference type="InterPro" id="IPR045876">
    <property type="entry name" value="PRHA-like_PHD-finger"/>
</dbReference>
<dbReference type="InterPro" id="IPR019786">
    <property type="entry name" value="Zinc_finger_PHD-type_CS"/>
</dbReference>
<feature type="compositionally biased region" description="Acidic residues" evidence="14">
    <location>
        <begin position="574"/>
        <end position="586"/>
    </location>
</feature>
<dbReference type="GO" id="GO:0003682">
    <property type="term" value="F:chromatin binding"/>
    <property type="evidence" value="ECO:0007669"/>
    <property type="project" value="TreeGrafter"/>
</dbReference>
<evidence type="ECO:0000256" key="8">
    <source>
        <dbReference type="ARBA" id="ARBA00023155"/>
    </source>
</evidence>
<dbReference type="Gene3D" id="1.10.10.60">
    <property type="entry name" value="Homeodomain-like"/>
    <property type="match status" value="1"/>
</dbReference>
<evidence type="ECO:0000256" key="2">
    <source>
        <dbReference type="ARBA" id="ARBA00007427"/>
    </source>
</evidence>
<dbReference type="SUPFAM" id="SSF57903">
    <property type="entry name" value="FYVE/PHD zinc finger"/>
    <property type="match status" value="1"/>
</dbReference>
<keyword evidence="6" id="KW-0805">Transcription regulation</keyword>
<dbReference type="GO" id="GO:0005634">
    <property type="term" value="C:nucleus"/>
    <property type="evidence" value="ECO:0007669"/>
    <property type="project" value="UniProtKB-SubCell"/>
</dbReference>
<evidence type="ECO:0000256" key="3">
    <source>
        <dbReference type="ARBA" id="ARBA00022723"/>
    </source>
</evidence>
<dbReference type="Gene3D" id="3.30.40.10">
    <property type="entry name" value="Zinc/RING finger domain, C3HC4 (zinc finger)"/>
    <property type="match status" value="1"/>
</dbReference>
<feature type="domain" description="Homeobox" evidence="16">
    <location>
        <begin position="809"/>
        <end position="869"/>
    </location>
</feature>
<dbReference type="PANTHER" id="PTHR12628:SF13">
    <property type="entry name" value="HOMEOBOX PROTEIN HAT3.1"/>
    <property type="match status" value="1"/>
</dbReference>
<keyword evidence="7 11" id="KW-0238">DNA-binding</keyword>
<feature type="compositionally biased region" description="Basic residues" evidence="14">
    <location>
        <begin position="944"/>
        <end position="957"/>
    </location>
</feature>
<evidence type="ECO:0000259" key="15">
    <source>
        <dbReference type="PROSITE" id="PS50016"/>
    </source>
</evidence>
<dbReference type="SMART" id="SM00389">
    <property type="entry name" value="HOX"/>
    <property type="match status" value="1"/>
</dbReference>
<feature type="domain" description="PHD-type" evidence="15">
    <location>
        <begin position="469"/>
        <end position="526"/>
    </location>
</feature>
<sequence length="992" mass="108738">MPKTKEMGVSSSRVGCHNKSYSCPKQGNLEETHGLDAESKCAGQFKQLDSLRTDIRQPELGDSVANSGDGANKSLQPFVKDATRVILTEGVYPPPENACNSILTDRISSPKLNTQHNKPEFGSEGLQIELGPKSALGELLKENDLVGSQNTQSEASGASNAVLTSIAYGTLQSLPDNLAKNYVTEGPGIPNKNASYGNQVDKSSLPQHTICSSALDSTSDSAHSEQLEERKHTAIGLAHNGPVKMITASTDCIVGEHPERTTILCLPPVTAINIPSAEQLTPSHTEVENPCSLKMSETSPYKVSVVNSGCMGRGIKRTPKSSRRKYMLRSLVGSDRVLRSRLQVTPKALVACNNLAKINSSGEKKRRRKRKRGNRVASDEYLRIRRHLRYLLNRVNYEQSLIIAYSGEGWKGLSLEKLKPEKELQRATSEILQRKLKIRDLFHRIDSLCAEGRPPASLFDSEGQISSEDILCAKCGSKDLTADNDIILCDGACDRGFHQFCLVPPLLKEDIPPDDEGWLCPGCDCKVDCIDLLNDSQRTKLSIADSWEKVFPEAAPAAAATGQNLDENLGLPSDDSDDDYEPDGLEIDEKKKHESSSDESDFTSSSDEQGASPDDQYVGLPSDDSEDDDYDPDAPVCDDNVKEESSSSDFTSDSEDITAVLDNNELSGKDENPMPVGPPENPNVQSSKSGAKKEPIKSELLHRIELDPDQDGSALVSGRRNVERLDYKKLYDETYGNASSDSSEDEDYSDIARPRKRWRSAGKNAVVQAKGNEPVTMTSMSDNNLKQDTNVLPAKIHEHLSLSCCHGKKVRPSSYRRLGEDTTRRLCGSFKENQYPDRATKESLAKELGLAFQQVDRWFGNARWSFNHPSTPASDASAHKSILTRNLPEPKMKTRLPGIGWELSNRVDACNGAQGEESSKGGTVVAESNAGPDNKLENQEGSKQKSKILKPRGRKTNSNHQILEQESKHKVAENLPANLVNAQETQAGKRII</sequence>
<dbReference type="PROSITE" id="PS01359">
    <property type="entry name" value="ZF_PHD_1"/>
    <property type="match status" value="1"/>
</dbReference>
<proteinExistence type="inferred from homology"/>
<evidence type="ECO:0000256" key="11">
    <source>
        <dbReference type="PROSITE-ProRule" id="PRU00108"/>
    </source>
</evidence>
<dbReference type="Pfam" id="PF00046">
    <property type="entry name" value="Homeodomain"/>
    <property type="match status" value="1"/>
</dbReference>
<feature type="compositionally biased region" description="Acidic residues" evidence="14">
    <location>
        <begin position="623"/>
        <end position="632"/>
    </location>
</feature>
<evidence type="ECO:0000256" key="7">
    <source>
        <dbReference type="ARBA" id="ARBA00023125"/>
    </source>
</evidence>
<feature type="DNA-binding region" description="Homeobox" evidence="11">
    <location>
        <begin position="811"/>
        <end position="870"/>
    </location>
</feature>
<dbReference type="InterPro" id="IPR013083">
    <property type="entry name" value="Znf_RING/FYVE/PHD"/>
</dbReference>
<feature type="compositionally biased region" description="Basic and acidic residues" evidence="14">
    <location>
        <begin position="691"/>
        <end position="706"/>
    </location>
</feature>